<evidence type="ECO:0000313" key="20">
    <source>
        <dbReference type="Proteomes" id="UP001166052"/>
    </source>
</evidence>
<dbReference type="PANTHER" id="PTHR24106">
    <property type="entry name" value="NACHT, LRR AND CARD DOMAINS-CONTAINING"/>
    <property type="match status" value="1"/>
</dbReference>
<evidence type="ECO:0000256" key="4">
    <source>
        <dbReference type="ARBA" id="ARBA00022475"/>
    </source>
</evidence>
<dbReference type="Proteomes" id="UP001166052">
    <property type="component" value="Unassembled WGS sequence"/>
</dbReference>
<dbReference type="Gene3D" id="3.80.10.10">
    <property type="entry name" value="Ribonuclease Inhibitor"/>
    <property type="match status" value="1"/>
</dbReference>
<evidence type="ECO:0000256" key="2">
    <source>
        <dbReference type="ARBA" id="ARBA00004193"/>
    </source>
</evidence>
<dbReference type="GeneID" id="120516134"/>
<dbReference type="PROSITE" id="PS50837">
    <property type="entry name" value="NACHT"/>
    <property type="match status" value="1"/>
</dbReference>
<keyword evidence="5" id="KW-0963">Cytoplasm</keyword>
<comment type="caution">
    <text evidence="19">The sequence shown here is derived from an EMBL/GenBank/DDBJ whole genome shotgun (WGS) entry which is preliminary data.</text>
</comment>
<sequence length="948" mass="108190">MNALDSHAVENTSCSISGHRLLTVHRERLLGTIKNTKCILDNLIHNEFLCTEDAEIIMRSSTKTDQVRKILELVQSKGEEACQYFLHILHEAYDAYFDLRPWFKEIHYQPLDDIKKIPVLNTDPVSKYCEKLRDELERDTKFIISYTQGEEMLLEDMYTDTLIEIMDDRNESQGYLNHLTDLFGGHGVFNEHAETILIIGDAGVGKSILLQKLQNLWSRKKLNIEAKFFFTFRCRMFGVFKDTDNLSLKDLLFKYMCYPDKDPDDEVFRYINHFPESVLFTFDGYDEIQSECDLSKFPEVCSPDEKTHPLLLLMNLLKGKLLKGSKKVLTARSGTEIQQKVIRKKLVLKGFSKDGLTLYANLHFKDRSYRTLVLNQLDANPYLCSLCSIPLFCWIIFKCFKYFQAVYDQCELPSMYVTLTNVFLLMTEVFLNKRIHPGPLKKNNRCQSETFRLSKQTLIGFAKLAHKGMAQSRFIFDPESISTCCIAEKDLCLGFLRPVAHYDGCGEPSTFEFLHLTLQSFFTAFALVVDEQVDSKDILKFFTECDYSKLRCFPTFPSVSCLSSSKPRGKDPFQNNEHFQFTNLFLCGLLSRSSVSLLEHVVPPIMLKRKREMLKSFLSDTVKCHLKSLPRTKSEQEGYKIHGMPTFIWMLRCIFETQSEEIGKLTAKGISANYIRLTFCNAYSADCSAINFVLHHYRKSIGLDLDNNNVNDYGVKELQPCFSKLSVLRLSVNQITDSGVEVLAEELVKHKVISVLGLYKNQITDYGARMVAKIVEECPCLRILKIGYNRITSEGGKYLASAIQKSKSIFDVGMWGNTIGDEGAKAFAEALKNHPSLTNLSLSANGISAEGGKSIAAALRENSSLHIFWLLQNELNDEAAEHFAEAIKVNRGLTHLWLIENKVTVKGARLLAEALNENSCLKEVCLKGNLLSSEEEKTFETQKRLLFN</sequence>
<evidence type="ECO:0000256" key="13">
    <source>
        <dbReference type="ARBA" id="ARBA00023136"/>
    </source>
</evidence>
<keyword evidence="8" id="KW-0677">Repeat</keyword>
<dbReference type="Gene3D" id="1.10.533.10">
    <property type="entry name" value="Death Domain, Fas"/>
    <property type="match status" value="1"/>
</dbReference>
<dbReference type="SUPFAM" id="SSF52047">
    <property type="entry name" value="RNI-like"/>
    <property type="match status" value="1"/>
</dbReference>
<dbReference type="InterPro" id="IPR001315">
    <property type="entry name" value="CARD"/>
</dbReference>
<evidence type="ECO:0000256" key="12">
    <source>
        <dbReference type="ARBA" id="ARBA00022859"/>
    </source>
</evidence>
<feature type="non-terminal residue" evidence="19">
    <location>
        <position position="1"/>
    </location>
</feature>
<accession>A0ABS2YZB6</accession>
<keyword evidence="4" id="KW-1003">Cell membrane</keyword>
<organism evidence="19 20">
    <name type="scientific">Polypterus senegalus</name>
    <name type="common">Senegal bichir</name>
    <dbReference type="NCBI Taxonomy" id="55291"/>
    <lineage>
        <taxon>Eukaryota</taxon>
        <taxon>Metazoa</taxon>
        <taxon>Chordata</taxon>
        <taxon>Craniata</taxon>
        <taxon>Vertebrata</taxon>
        <taxon>Euteleostomi</taxon>
        <taxon>Actinopterygii</taxon>
        <taxon>Polypteriformes</taxon>
        <taxon>Polypteridae</taxon>
        <taxon>Polypterus</taxon>
    </lineage>
</organism>
<keyword evidence="11" id="KW-0832">Ubl conjugation</keyword>
<dbReference type="Pfam" id="PF00619">
    <property type="entry name" value="CARD"/>
    <property type="match status" value="1"/>
</dbReference>
<keyword evidence="20" id="KW-1185">Reference proteome</keyword>
<dbReference type="EMBL" id="JAAWVN010012181">
    <property type="protein sequence ID" value="MBN3291307.1"/>
    <property type="molecule type" value="Genomic_DNA"/>
</dbReference>
<evidence type="ECO:0000256" key="6">
    <source>
        <dbReference type="ARBA" id="ARBA00022588"/>
    </source>
</evidence>
<keyword evidence="6" id="KW-0399">Innate immunity</keyword>
<dbReference type="PROSITE" id="PS50209">
    <property type="entry name" value="CARD"/>
    <property type="match status" value="1"/>
</dbReference>
<name>A0ABS2YZB6_POLSE</name>
<dbReference type="RefSeq" id="XP_039593529.1">
    <property type="nucleotide sequence ID" value="XM_039737595.1"/>
</dbReference>
<dbReference type="Pfam" id="PF13516">
    <property type="entry name" value="LRR_6"/>
    <property type="match status" value="4"/>
</dbReference>
<evidence type="ECO:0000256" key="9">
    <source>
        <dbReference type="ARBA" id="ARBA00022741"/>
    </source>
</evidence>
<keyword evidence="14" id="KW-0564">Palmitate</keyword>
<keyword evidence="13" id="KW-0472">Membrane</keyword>
<keyword evidence="15" id="KW-0449">Lipoprotein</keyword>
<feature type="non-terminal residue" evidence="19">
    <location>
        <position position="948"/>
    </location>
</feature>
<feature type="domain" description="CARD" evidence="17">
    <location>
        <begin position="20"/>
        <end position="91"/>
    </location>
</feature>
<evidence type="ECO:0000256" key="3">
    <source>
        <dbReference type="ARBA" id="ARBA00004496"/>
    </source>
</evidence>
<dbReference type="Pfam" id="PF17776">
    <property type="entry name" value="NLRC4_HD2"/>
    <property type="match status" value="1"/>
</dbReference>
<evidence type="ECO:0000259" key="18">
    <source>
        <dbReference type="PROSITE" id="PS50837"/>
    </source>
</evidence>
<dbReference type="Gene3D" id="3.40.50.300">
    <property type="entry name" value="P-loop containing nucleotide triphosphate hydrolases"/>
    <property type="match status" value="1"/>
</dbReference>
<evidence type="ECO:0000256" key="7">
    <source>
        <dbReference type="ARBA" id="ARBA00022614"/>
    </source>
</evidence>
<comment type="subcellular location">
    <subcellularLocation>
        <location evidence="1">Basolateral cell membrane</location>
    </subcellularLocation>
    <subcellularLocation>
        <location evidence="2">Cell membrane</location>
        <topology evidence="2">Lipid-anchor</topology>
    </subcellularLocation>
    <subcellularLocation>
        <location evidence="3">Cytoplasm</location>
    </subcellularLocation>
</comment>
<dbReference type="InterPro" id="IPR041075">
    <property type="entry name" value="NOD1/2_WH"/>
</dbReference>
<keyword evidence="7" id="KW-0433">Leucine-rich repeat</keyword>
<evidence type="ECO:0000256" key="10">
    <source>
        <dbReference type="ARBA" id="ARBA00022840"/>
    </source>
</evidence>
<keyword evidence="12" id="KW-0391">Immunity</keyword>
<proteinExistence type="inferred from homology"/>
<evidence type="ECO:0000256" key="8">
    <source>
        <dbReference type="ARBA" id="ARBA00022737"/>
    </source>
</evidence>
<dbReference type="Pfam" id="PF05729">
    <property type="entry name" value="NACHT"/>
    <property type="match status" value="1"/>
</dbReference>
<evidence type="ECO:0000256" key="15">
    <source>
        <dbReference type="ARBA" id="ARBA00023288"/>
    </source>
</evidence>
<dbReference type="InterPro" id="IPR007111">
    <property type="entry name" value="NACHT_NTPase"/>
</dbReference>
<keyword evidence="9" id="KW-0547">Nucleotide-binding</keyword>
<evidence type="ECO:0000256" key="16">
    <source>
        <dbReference type="ARBA" id="ARBA00038296"/>
    </source>
</evidence>
<evidence type="ECO:0000256" key="5">
    <source>
        <dbReference type="ARBA" id="ARBA00022490"/>
    </source>
</evidence>
<dbReference type="InterPro" id="IPR032675">
    <property type="entry name" value="LRR_dom_sf"/>
</dbReference>
<evidence type="ECO:0000259" key="17">
    <source>
        <dbReference type="PROSITE" id="PS50209"/>
    </source>
</evidence>
<dbReference type="SUPFAM" id="SSF47986">
    <property type="entry name" value="DEATH domain"/>
    <property type="match status" value="1"/>
</dbReference>
<dbReference type="InterPro" id="IPR027417">
    <property type="entry name" value="P-loop_NTPase"/>
</dbReference>
<reference evidence="19" key="1">
    <citation type="journal article" date="2021" name="Cell">
        <title>Tracing the genetic footprints of vertebrate landing in non-teleost ray-finned fishes.</title>
        <authorList>
            <person name="Bi X."/>
            <person name="Wang K."/>
            <person name="Yang L."/>
            <person name="Pan H."/>
            <person name="Jiang H."/>
            <person name="Wei Q."/>
            <person name="Fang M."/>
            <person name="Yu H."/>
            <person name="Zhu C."/>
            <person name="Cai Y."/>
            <person name="He Y."/>
            <person name="Gan X."/>
            <person name="Zeng H."/>
            <person name="Yu D."/>
            <person name="Zhu Y."/>
            <person name="Jiang H."/>
            <person name="Qiu Q."/>
            <person name="Yang H."/>
            <person name="Zhang Y.E."/>
            <person name="Wang W."/>
            <person name="Zhu M."/>
            <person name="He S."/>
            <person name="Zhang G."/>
        </authorList>
    </citation>
    <scope>NUCLEOTIDE SEQUENCE</scope>
    <source>
        <strain evidence="19">Bchr_001</strain>
    </source>
</reference>
<keyword evidence="10" id="KW-0067">ATP-binding</keyword>
<dbReference type="InterPro" id="IPR051261">
    <property type="entry name" value="NLR"/>
</dbReference>
<dbReference type="Pfam" id="PF17779">
    <property type="entry name" value="WHD_NOD2"/>
    <property type="match status" value="1"/>
</dbReference>
<evidence type="ECO:0000256" key="11">
    <source>
        <dbReference type="ARBA" id="ARBA00022843"/>
    </source>
</evidence>
<gene>
    <name evidence="19" type="primary">Nod1</name>
    <name evidence="19" type="ORF">GTO92_0015628</name>
</gene>
<comment type="similarity">
    <text evidence="16">Belongs to the NOD1-NOD2 family.</text>
</comment>
<dbReference type="InterPro" id="IPR041267">
    <property type="entry name" value="NLRP_HD2"/>
</dbReference>
<dbReference type="InterPro" id="IPR001611">
    <property type="entry name" value="Leu-rich_rpt"/>
</dbReference>
<dbReference type="SMART" id="SM00368">
    <property type="entry name" value="LRR_RI"/>
    <property type="match status" value="7"/>
</dbReference>
<protein>
    <submittedName>
        <fullName evidence="19">NOD1 protein</fullName>
    </submittedName>
</protein>
<feature type="domain" description="NACHT" evidence="18">
    <location>
        <begin position="194"/>
        <end position="334"/>
    </location>
</feature>
<evidence type="ECO:0000256" key="1">
    <source>
        <dbReference type="ARBA" id="ARBA00004187"/>
    </source>
</evidence>
<evidence type="ECO:0000313" key="19">
    <source>
        <dbReference type="EMBL" id="MBN3291307.1"/>
    </source>
</evidence>
<dbReference type="InterPro" id="IPR011029">
    <property type="entry name" value="DEATH-like_dom_sf"/>
</dbReference>
<evidence type="ECO:0000256" key="14">
    <source>
        <dbReference type="ARBA" id="ARBA00023139"/>
    </source>
</evidence>